<keyword evidence="4" id="KW-1185">Reference proteome</keyword>
<dbReference type="EMBL" id="JAIWYP010000009">
    <property type="protein sequence ID" value="KAH3771017.1"/>
    <property type="molecule type" value="Genomic_DNA"/>
</dbReference>
<reference evidence="3" key="2">
    <citation type="submission" date="2020-11" db="EMBL/GenBank/DDBJ databases">
        <authorList>
            <person name="McCartney M.A."/>
            <person name="Auch B."/>
            <person name="Kono T."/>
            <person name="Mallez S."/>
            <person name="Becker A."/>
            <person name="Gohl D.M."/>
            <person name="Silverstein K.A.T."/>
            <person name="Koren S."/>
            <person name="Bechman K.B."/>
            <person name="Herman A."/>
            <person name="Abrahante J.E."/>
            <person name="Garbe J."/>
        </authorList>
    </citation>
    <scope>NUCLEOTIDE SEQUENCE</scope>
    <source>
        <strain evidence="3">Duluth1</strain>
        <tissue evidence="3">Whole animal</tissue>
    </source>
</reference>
<proteinExistence type="predicted"/>
<feature type="compositionally biased region" description="Acidic residues" evidence="1">
    <location>
        <begin position="26"/>
        <end position="52"/>
    </location>
</feature>
<dbReference type="AlphaFoldDB" id="A0A9D4E3E4"/>
<evidence type="ECO:0000313" key="3">
    <source>
        <dbReference type="EMBL" id="KAH3771017.1"/>
    </source>
</evidence>
<feature type="region of interest" description="Disordered" evidence="1">
    <location>
        <begin position="20"/>
        <end position="52"/>
    </location>
</feature>
<evidence type="ECO:0000256" key="1">
    <source>
        <dbReference type="SAM" id="MobiDB-lite"/>
    </source>
</evidence>
<keyword evidence="2" id="KW-1133">Transmembrane helix</keyword>
<feature type="transmembrane region" description="Helical" evidence="2">
    <location>
        <begin position="89"/>
        <end position="109"/>
    </location>
</feature>
<evidence type="ECO:0000256" key="2">
    <source>
        <dbReference type="SAM" id="Phobius"/>
    </source>
</evidence>
<comment type="caution">
    <text evidence="3">The sequence shown here is derived from an EMBL/GenBank/DDBJ whole genome shotgun (WGS) entry which is preliminary data.</text>
</comment>
<dbReference type="Proteomes" id="UP000828390">
    <property type="component" value="Unassembled WGS sequence"/>
</dbReference>
<accession>A0A9D4E3E4</accession>
<protein>
    <submittedName>
        <fullName evidence="3">Uncharacterized protein</fullName>
    </submittedName>
</protein>
<gene>
    <name evidence="3" type="ORF">DPMN_172317</name>
</gene>
<evidence type="ECO:0000313" key="4">
    <source>
        <dbReference type="Proteomes" id="UP000828390"/>
    </source>
</evidence>
<name>A0A9D4E3E4_DREPO</name>
<sequence>MSNDVSDRAAWLFATLKWPGKNTNYDVDDDDNDDDDDDDDDVDDDDDDDYDDDECQLQWARSTFSSLPLYRQHWARAIETSEHSPFKSVVIFVVVFVNVVAVLVVVVVVTQ</sequence>
<keyword evidence="2" id="KW-0472">Membrane</keyword>
<reference evidence="3" key="1">
    <citation type="journal article" date="2019" name="bioRxiv">
        <title>The Genome of the Zebra Mussel, Dreissena polymorpha: A Resource for Invasive Species Research.</title>
        <authorList>
            <person name="McCartney M.A."/>
            <person name="Auch B."/>
            <person name="Kono T."/>
            <person name="Mallez S."/>
            <person name="Zhang Y."/>
            <person name="Obille A."/>
            <person name="Becker A."/>
            <person name="Abrahante J.E."/>
            <person name="Garbe J."/>
            <person name="Badalamenti J.P."/>
            <person name="Herman A."/>
            <person name="Mangelson H."/>
            <person name="Liachko I."/>
            <person name="Sullivan S."/>
            <person name="Sone E.D."/>
            <person name="Koren S."/>
            <person name="Silverstein K.A.T."/>
            <person name="Beckman K.B."/>
            <person name="Gohl D.M."/>
        </authorList>
    </citation>
    <scope>NUCLEOTIDE SEQUENCE</scope>
    <source>
        <strain evidence="3">Duluth1</strain>
        <tissue evidence="3">Whole animal</tissue>
    </source>
</reference>
<keyword evidence="2" id="KW-0812">Transmembrane</keyword>
<organism evidence="3 4">
    <name type="scientific">Dreissena polymorpha</name>
    <name type="common">Zebra mussel</name>
    <name type="synonym">Mytilus polymorpha</name>
    <dbReference type="NCBI Taxonomy" id="45954"/>
    <lineage>
        <taxon>Eukaryota</taxon>
        <taxon>Metazoa</taxon>
        <taxon>Spiralia</taxon>
        <taxon>Lophotrochozoa</taxon>
        <taxon>Mollusca</taxon>
        <taxon>Bivalvia</taxon>
        <taxon>Autobranchia</taxon>
        <taxon>Heteroconchia</taxon>
        <taxon>Euheterodonta</taxon>
        <taxon>Imparidentia</taxon>
        <taxon>Neoheterodontei</taxon>
        <taxon>Myida</taxon>
        <taxon>Dreissenoidea</taxon>
        <taxon>Dreissenidae</taxon>
        <taxon>Dreissena</taxon>
    </lineage>
</organism>